<accession>A0A564XY54</accession>
<sequence>MIFFGSIFAIVTLGIICCTCISTIPVNSAETPVYTINQPYQSHSQNHTPYPMDQPYPYPNVGNSMPPVSYPPPEMGKVPIPSSMTPPHDAPPPYNQSVDQAMPVTMENQ</sequence>
<organism evidence="3 4">
    <name type="scientific">Hymenolepis diminuta</name>
    <name type="common">Rat tapeworm</name>
    <dbReference type="NCBI Taxonomy" id="6216"/>
    <lineage>
        <taxon>Eukaryota</taxon>
        <taxon>Metazoa</taxon>
        <taxon>Spiralia</taxon>
        <taxon>Lophotrochozoa</taxon>
        <taxon>Platyhelminthes</taxon>
        <taxon>Cestoda</taxon>
        <taxon>Eucestoda</taxon>
        <taxon>Cyclophyllidea</taxon>
        <taxon>Hymenolepididae</taxon>
        <taxon>Hymenolepis</taxon>
    </lineage>
</organism>
<proteinExistence type="predicted"/>
<keyword evidence="2" id="KW-0732">Signal</keyword>
<name>A0A564XY54_HYMDI</name>
<gene>
    <name evidence="3" type="ORF">WMSIL1_LOCUS1099</name>
</gene>
<feature type="region of interest" description="Disordered" evidence="1">
    <location>
        <begin position="61"/>
        <end position="109"/>
    </location>
</feature>
<protein>
    <submittedName>
        <fullName evidence="3">Uncharacterized protein</fullName>
    </submittedName>
</protein>
<reference evidence="3 4" key="1">
    <citation type="submission" date="2019-07" db="EMBL/GenBank/DDBJ databases">
        <authorList>
            <person name="Jastrzebski P J."/>
            <person name="Paukszto L."/>
            <person name="Jastrzebski P J."/>
        </authorList>
    </citation>
    <scope>NUCLEOTIDE SEQUENCE [LARGE SCALE GENOMIC DNA]</scope>
    <source>
        <strain evidence="3 4">WMS-il1</strain>
    </source>
</reference>
<evidence type="ECO:0000313" key="3">
    <source>
        <dbReference type="EMBL" id="VUZ39957.1"/>
    </source>
</evidence>
<evidence type="ECO:0000256" key="1">
    <source>
        <dbReference type="SAM" id="MobiDB-lite"/>
    </source>
</evidence>
<dbReference type="EMBL" id="CABIJS010000022">
    <property type="protein sequence ID" value="VUZ39957.1"/>
    <property type="molecule type" value="Genomic_DNA"/>
</dbReference>
<keyword evidence="4" id="KW-1185">Reference proteome</keyword>
<feature type="chain" id="PRO_5022227646" evidence="2">
    <location>
        <begin position="24"/>
        <end position="109"/>
    </location>
</feature>
<evidence type="ECO:0000256" key="2">
    <source>
        <dbReference type="SAM" id="SignalP"/>
    </source>
</evidence>
<evidence type="ECO:0000313" key="4">
    <source>
        <dbReference type="Proteomes" id="UP000321570"/>
    </source>
</evidence>
<dbReference type="Proteomes" id="UP000321570">
    <property type="component" value="Unassembled WGS sequence"/>
</dbReference>
<dbReference type="AlphaFoldDB" id="A0A564XY54"/>
<feature type="signal peptide" evidence="2">
    <location>
        <begin position="1"/>
        <end position="23"/>
    </location>
</feature>